<proteinExistence type="predicted"/>
<evidence type="ECO:0000313" key="3">
    <source>
        <dbReference type="Proteomes" id="UP000249886"/>
    </source>
</evidence>
<dbReference type="Proteomes" id="UP000249886">
    <property type="component" value="Unassembled WGS sequence"/>
</dbReference>
<keyword evidence="2" id="KW-0413">Isomerase</keyword>
<evidence type="ECO:0000259" key="1">
    <source>
        <dbReference type="Pfam" id="PF01370"/>
    </source>
</evidence>
<sequence>MKVLVTGATGFLGGYVVSEFARSGYDVVATGRNNARLQQLVDAATAAQAAAEPTDPTYPGTVTAIVGDLAQLAELDLSVDVVVHAAALSTVWGPWQDFYHTNVGGTQAVVDFCRRNAVRRLIFISSPSIYSQRGDRFHITESDFDPNNRLNNYIRSKIRAEQVASEFSGSVILRPRGLIGVGDTSIVPRLVHANDTIGIPVFRRRHQQVFPKKPGRLGCLRLPHPRLPRFPRRGQPGRTVIDLTCVENVAYATRLAAESPAAAGRVYNITNDDPRPVTDVVDELFTLLGAVPRYRRRNATVLYGVASLLELVYAVLRLPGEPPVTRYTVCALAYSQVLDISAARRDLGYEPIVSLDEGIRRYVESID</sequence>
<feature type="domain" description="NAD-dependent epimerase/dehydratase" evidence="1">
    <location>
        <begin position="3"/>
        <end position="269"/>
    </location>
</feature>
<dbReference type="Pfam" id="PF01370">
    <property type="entry name" value="Epimerase"/>
    <property type="match status" value="1"/>
</dbReference>
<organism evidence="2 3">
    <name type="scientific">Corynebacterium matruchotii</name>
    <dbReference type="NCBI Taxonomy" id="43768"/>
    <lineage>
        <taxon>Bacteria</taxon>
        <taxon>Bacillati</taxon>
        <taxon>Actinomycetota</taxon>
        <taxon>Actinomycetes</taxon>
        <taxon>Mycobacteriales</taxon>
        <taxon>Corynebacteriaceae</taxon>
        <taxon>Corynebacterium</taxon>
    </lineage>
</organism>
<protein>
    <submittedName>
        <fullName evidence="2">UDP-galactose 4-epimerase</fullName>
        <ecNumber evidence="2">5.1.3.2</ecNumber>
    </submittedName>
</protein>
<dbReference type="AlphaFoldDB" id="A0A6H9XP96"/>
<name>A0A6H9XP96_9CORY</name>
<dbReference type="InterPro" id="IPR036291">
    <property type="entry name" value="NAD(P)-bd_dom_sf"/>
</dbReference>
<dbReference type="InterPro" id="IPR050177">
    <property type="entry name" value="Lipid_A_modif_metabolic_enz"/>
</dbReference>
<dbReference type="GO" id="GO:0003978">
    <property type="term" value="F:UDP-glucose 4-epimerase activity"/>
    <property type="evidence" value="ECO:0007669"/>
    <property type="project" value="UniProtKB-EC"/>
</dbReference>
<dbReference type="InterPro" id="IPR001509">
    <property type="entry name" value="Epimerase_deHydtase"/>
</dbReference>
<gene>
    <name evidence="2" type="primary">galE_3</name>
    <name evidence="2" type="ORF">NCTC10254_02562</name>
</gene>
<dbReference type="RefSeq" id="WP_005526126.1">
    <property type="nucleotide sequence ID" value="NZ_CAUVSC010000019.1"/>
</dbReference>
<dbReference type="SUPFAM" id="SSF51735">
    <property type="entry name" value="NAD(P)-binding Rossmann-fold domains"/>
    <property type="match status" value="1"/>
</dbReference>
<evidence type="ECO:0000313" key="2">
    <source>
        <dbReference type="EMBL" id="SPW34018.1"/>
    </source>
</evidence>
<reference evidence="2 3" key="1">
    <citation type="submission" date="2018-06" db="EMBL/GenBank/DDBJ databases">
        <authorList>
            <consortium name="Pathogen Informatics"/>
            <person name="Doyle S."/>
        </authorList>
    </citation>
    <scope>NUCLEOTIDE SEQUENCE [LARGE SCALE GENOMIC DNA]</scope>
    <source>
        <strain evidence="2 3">NCTC10254</strain>
    </source>
</reference>
<dbReference type="Gene3D" id="3.40.50.720">
    <property type="entry name" value="NAD(P)-binding Rossmann-like Domain"/>
    <property type="match status" value="1"/>
</dbReference>
<dbReference type="EC" id="5.1.3.2" evidence="2"/>
<dbReference type="EMBL" id="UARK01000035">
    <property type="protein sequence ID" value="SPW34018.1"/>
    <property type="molecule type" value="Genomic_DNA"/>
</dbReference>
<dbReference type="PANTHER" id="PTHR43245">
    <property type="entry name" value="BIFUNCTIONAL POLYMYXIN RESISTANCE PROTEIN ARNA"/>
    <property type="match status" value="1"/>
</dbReference>
<dbReference type="GeneID" id="84574536"/>
<dbReference type="PANTHER" id="PTHR43245:SF51">
    <property type="entry name" value="SHORT CHAIN DEHYDROGENASE_REDUCTASE FAMILY 42E, MEMBER 2"/>
    <property type="match status" value="1"/>
</dbReference>
<comment type="caution">
    <text evidence="2">The sequence shown here is derived from an EMBL/GenBank/DDBJ whole genome shotgun (WGS) entry which is preliminary data.</text>
</comment>
<accession>A0A6H9XP96</accession>